<protein>
    <submittedName>
        <fullName evidence="2">Uncharacterized protein</fullName>
    </submittedName>
</protein>
<dbReference type="OrthoDB" id="430107at2759"/>
<name>A0A812QQ45_9DINO</name>
<feature type="region of interest" description="Disordered" evidence="1">
    <location>
        <begin position="208"/>
        <end position="231"/>
    </location>
</feature>
<feature type="non-terminal residue" evidence="2">
    <location>
        <position position="1"/>
    </location>
</feature>
<evidence type="ECO:0000256" key="1">
    <source>
        <dbReference type="SAM" id="MobiDB-lite"/>
    </source>
</evidence>
<evidence type="ECO:0000313" key="2">
    <source>
        <dbReference type="EMBL" id="CAE7398168.1"/>
    </source>
</evidence>
<reference evidence="2" key="1">
    <citation type="submission" date="2021-02" db="EMBL/GenBank/DDBJ databases">
        <authorList>
            <person name="Dougan E. K."/>
            <person name="Rhodes N."/>
            <person name="Thang M."/>
            <person name="Chan C."/>
        </authorList>
    </citation>
    <scope>NUCLEOTIDE SEQUENCE</scope>
</reference>
<accession>A0A812QQ45</accession>
<evidence type="ECO:0000313" key="3">
    <source>
        <dbReference type="Proteomes" id="UP000601435"/>
    </source>
</evidence>
<feature type="region of interest" description="Disordered" evidence="1">
    <location>
        <begin position="1"/>
        <end position="29"/>
    </location>
</feature>
<comment type="caution">
    <text evidence="2">The sequence shown here is derived from an EMBL/GenBank/DDBJ whole genome shotgun (WGS) entry which is preliminary data.</text>
</comment>
<feature type="region of interest" description="Disordered" evidence="1">
    <location>
        <begin position="83"/>
        <end position="116"/>
    </location>
</feature>
<proteinExistence type="predicted"/>
<dbReference type="AlphaFoldDB" id="A0A812QQ45"/>
<sequence length="231" mass="24559">AVEHAKAERNNLDVKLNRSAAQSKEQEDTLAKVDEALRKLVEKESGLIREELQSVHRKMASQQTKIADIELRWLDNHPSMESSLVASGKNADASKVASSPQTSDESPAVFEPTTPGSLKIDARGGLAAVSGHASPPVMGSFILPQAKPWTSFCKLPSNSQAQGVRTIAGNVASGTASPLPGGVYSPRAPVTVHTVPATLSSHRLLATPDRSPNIKYTRSPSLDGRHTATML</sequence>
<gene>
    <name evidence="2" type="ORF">SNEC2469_LOCUS10875</name>
</gene>
<organism evidence="2 3">
    <name type="scientific">Symbiodinium necroappetens</name>
    <dbReference type="NCBI Taxonomy" id="1628268"/>
    <lineage>
        <taxon>Eukaryota</taxon>
        <taxon>Sar</taxon>
        <taxon>Alveolata</taxon>
        <taxon>Dinophyceae</taxon>
        <taxon>Suessiales</taxon>
        <taxon>Symbiodiniaceae</taxon>
        <taxon>Symbiodinium</taxon>
    </lineage>
</organism>
<dbReference type="Proteomes" id="UP000601435">
    <property type="component" value="Unassembled WGS sequence"/>
</dbReference>
<keyword evidence="3" id="KW-1185">Reference proteome</keyword>
<feature type="compositionally biased region" description="Basic and acidic residues" evidence="1">
    <location>
        <begin position="1"/>
        <end position="16"/>
    </location>
</feature>
<feature type="compositionally biased region" description="Polar residues" evidence="1">
    <location>
        <begin position="96"/>
        <end position="105"/>
    </location>
</feature>
<dbReference type="EMBL" id="CAJNJA010017287">
    <property type="protein sequence ID" value="CAE7398168.1"/>
    <property type="molecule type" value="Genomic_DNA"/>
</dbReference>